<dbReference type="AlphaFoldDB" id="A0A0F9SR89"/>
<feature type="region of interest" description="Disordered" evidence="1">
    <location>
        <begin position="572"/>
        <end position="627"/>
    </location>
</feature>
<evidence type="ECO:0000256" key="1">
    <source>
        <dbReference type="SAM" id="MobiDB-lite"/>
    </source>
</evidence>
<reference evidence="2" key="1">
    <citation type="journal article" date="2015" name="Nature">
        <title>Complex archaea that bridge the gap between prokaryotes and eukaryotes.</title>
        <authorList>
            <person name="Spang A."/>
            <person name="Saw J.H."/>
            <person name="Jorgensen S.L."/>
            <person name="Zaremba-Niedzwiedzka K."/>
            <person name="Martijn J."/>
            <person name="Lind A.E."/>
            <person name="van Eijk R."/>
            <person name="Schleper C."/>
            <person name="Guy L."/>
            <person name="Ettema T.J."/>
        </authorList>
    </citation>
    <scope>NUCLEOTIDE SEQUENCE</scope>
</reference>
<comment type="caution">
    <text evidence="2">The sequence shown here is derived from an EMBL/GenBank/DDBJ whole genome shotgun (WGS) entry which is preliminary data.</text>
</comment>
<protein>
    <recommendedName>
        <fullName evidence="3">Portal protein</fullName>
    </recommendedName>
</protein>
<gene>
    <name evidence="2" type="ORF">LCGC14_0742860</name>
</gene>
<dbReference type="EMBL" id="LAZR01001761">
    <property type="protein sequence ID" value="KKN39481.1"/>
    <property type="molecule type" value="Genomic_DNA"/>
</dbReference>
<organism evidence="2">
    <name type="scientific">marine sediment metagenome</name>
    <dbReference type="NCBI Taxonomy" id="412755"/>
    <lineage>
        <taxon>unclassified sequences</taxon>
        <taxon>metagenomes</taxon>
        <taxon>ecological metagenomes</taxon>
    </lineage>
</organism>
<evidence type="ECO:0008006" key="3">
    <source>
        <dbReference type="Google" id="ProtNLM"/>
    </source>
</evidence>
<name>A0A0F9SR89_9ZZZZ</name>
<feature type="non-terminal residue" evidence="2">
    <location>
        <position position="627"/>
    </location>
</feature>
<feature type="compositionally biased region" description="Low complexity" evidence="1">
    <location>
        <begin position="593"/>
        <end position="605"/>
    </location>
</feature>
<sequence>MGMKRGIWNAEAVNKQAAVKVGRFGARPAGIMKDGMSNSEYHMSKRGVVVDDQVPPEGISEHRASELIRATDNTRNQQGGPAPLVVYSNSYKRSLEIKEAYGVTKTAGISVADGSRMGATGSTVRQAPEVYSPLFQIANLQLPRDRITMNAWNRNFYDTHPLVHNCINLHATYPISKLNIKCKDRKVEQFFKDMANEIDLVNILQSVALEFWKMGEVFPYAELDEHSGMWKNIIIQNPDYIHIKTSVLSGDAVISMRPDAALQRLVHSSAPADIQLRKQIDEEIMYHVKKGNNIPLDNFHVSHLKMLSSAYDIHGTSPIVSIYKDLMLYDKLRESKFAQADNLVNPITLIKIGGTSEGEYHPTGDDLEKWRQTFEAAQYDKDFKIISHAGIDVTRVGASGSIIDIGNDMTFILDNILHGLMVPKAVITQEGASFNSATVGLEVLKQRYESFRNMLAQWLTKKIFAPISEIQEFYEYKDGDKKLIVPEVEWNRMILFDMDNYINVLNGLVGQFTVSKTTLFRSLGLNIEEERRLIKEEAIHQTVVTKEAVILHGMTLGALRALKPDEDIIEQTEAPLPGTPGAEEAGIPGSVPLGGMPSGMGAPAPLGGPPGGLPPLGGSPGGLPPLG</sequence>
<evidence type="ECO:0000313" key="2">
    <source>
        <dbReference type="EMBL" id="KKN39481.1"/>
    </source>
</evidence>
<proteinExistence type="predicted"/>
<accession>A0A0F9SR89</accession>